<name>A0AAD5N1J6_PARTN</name>
<dbReference type="AlphaFoldDB" id="A0AAD5N1J6"/>
<evidence type="ECO:0000313" key="3">
    <source>
        <dbReference type="EMBL" id="KAJ1358231.1"/>
    </source>
</evidence>
<dbReference type="InterPro" id="IPR035940">
    <property type="entry name" value="CAP_sf"/>
</dbReference>
<dbReference type="SUPFAM" id="SSF55797">
    <property type="entry name" value="PR-1-like"/>
    <property type="match status" value="1"/>
</dbReference>
<evidence type="ECO:0000313" key="4">
    <source>
        <dbReference type="Proteomes" id="UP001196413"/>
    </source>
</evidence>
<dbReference type="Proteomes" id="UP001196413">
    <property type="component" value="Unassembled WGS sequence"/>
</dbReference>
<protein>
    <recommendedName>
        <fullName evidence="2">SCP domain-containing protein</fullName>
    </recommendedName>
</protein>
<evidence type="ECO:0000256" key="1">
    <source>
        <dbReference type="SAM" id="SignalP"/>
    </source>
</evidence>
<dbReference type="Pfam" id="PF00188">
    <property type="entry name" value="CAP"/>
    <property type="match status" value="1"/>
</dbReference>
<keyword evidence="1" id="KW-0732">Signal</keyword>
<dbReference type="InterPro" id="IPR014044">
    <property type="entry name" value="CAP_dom"/>
</dbReference>
<keyword evidence="4" id="KW-1185">Reference proteome</keyword>
<feature type="chain" id="PRO_5042017099" description="SCP domain-containing protein" evidence="1">
    <location>
        <begin position="21"/>
        <end position="148"/>
    </location>
</feature>
<gene>
    <name evidence="3" type="ORF">KIN20_016609</name>
</gene>
<dbReference type="EMBL" id="JAHQIW010003334">
    <property type="protein sequence ID" value="KAJ1358231.1"/>
    <property type="molecule type" value="Genomic_DNA"/>
</dbReference>
<organism evidence="3 4">
    <name type="scientific">Parelaphostrongylus tenuis</name>
    <name type="common">Meningeal worm</name>
    <dbReference type="NCBI Taxonomy" id="148309"/>
    <lineage>
        <taxon>Eukaryota</taxon>
        <taxon>Metazoa</taxon>
        <taxon>Ecdysozoa</taxon>
        <taxon>Nematoda</taxon>
        <taxon>Chromadorea</taxon>
        <taxon>Rhabditida</taxon>
        <taxon>Rhabditina</taxon>
        <taxon>Rhabditomorpha</taxon>
        <taxon>Strongyloidea</taxon>
        <taxon>Metastrongylidae</taxon>
        <taxon>Parelaphostrongylus</taxon>
    </lineage>
</organism>
<sequence>MSQATLLLLAVFALLRFGVCDDEYETDEFDTIPSFGCEGTAVSDFIRSLVLIRMNSIRSLVALGLYRVHGLSSSSDMNKLRWDCNLESIAERALQHCPANASFLQTTNAIILTIKHKMEPWYTRPVFHAFTAADAQVVRAGDVNLDFA</sequence>
<dbReference type="CDD" id="cd05380">
    <property type="entry name" value="CAP_euk"/>
    <property type="match status" value="1"/>
</dbReference>
<comment type="caution">
    <text evidence="3">The sequence shown here is derived from an EMBL/GenBank/DDBJ whole genome shotgun (WGS) entry which is preliminary data.</text>
</comment>
<dbReference type="Gene3D" id="3.40.33.10">
    <property type="entry name" value="CAP"/>
    <property type="match status" value="1"/>
</dbReference>
<reference evidence="3" key="1">
    <citation type="submission" date="2021-06" db="EMBL/GenBank/DDBJ databases">
        <title>Parelaphostrongylus tenuis whole genome reference sequence.</title>
        <authorList>
            <person name="Garwood T.J."/>
            <person name="Larsen P.A."/>
            <person name="Fountain-Jones N.M."/>
            <person name="Garbe J.R."/>
            <person name="Macchietto M.G."/>
            <person name="Kania S.A."/>
            <person name="Gerhold R.W."/>
            <person name="Richards J.E."/>
            <person name="Wolf T.M."/>
        </authorList>
    </citation>
    <scope>NUCLEOTIDE SEQUENCE</scope>
    <source>
        <strain evidence="3">MNPRO001-30</strain>
        <tissue evidence="3">Meninges</tissue>
    </source>
</reference>
<feature type="signal peptide" evidence="1">
    <location>
        <begin position="1"/>
        <end position="20"/>
    </location>
</feature>
<accession>A0AAD5N1J6</accession>
<proteinExistence type="predicted"/>
<feature type="domain" description="SCP" evidence="2">
    <location>
        <begin position="53"/>
        <end position="105"/>
    </location>
</feature>
<evidence type="ECO:0000259" key="2">
    <source>
        <dbReference type="Pfam" id="PF00188"/>
    </source>
</evidence>